<gene>
    <name evidence="3" type="ORF">NS334_10835</name>
</gene>
<dbReference type="Proteomes" id="UP000074310">
    <property type="component" value="Unassembled WGS sequence"/>
</dbReference>
<keyword evidence="4" id="KW-1185">Reference proteome</keyword>
<evidence type="ECO:0000313" key="3">
    <source>
        <dbReference type="EMBL" id="KTT71176.1"/>
    </source>
</evidence>
<comment type="caution">
    <text evidence="3">The sequence shown here is derived from an EMBL/GenBank/DDBJ whole genome shotgun (WGS) entry which is preliminary data.</text>
</comment>
<evidence type="ECO:0000256" key="1">
    <source>
        <dbReference type="ARBA" id="ARBA00022676"/>
    </source>
</evidence>
<dbReference type="PANTHER" id="PTHR12526">
    <property type="entry name" value="GLYCOSYLTRANSFERASE"/>
    <property type="match status" value="1"/>
</dbReference>
<organism evidence="3 4">
    <name type="scientific">Sphingomonas endophytica</name>
    <dbReference type="NCBI Taxonomy" id="869719"/>
    <lineage>
        <taxon>Bacteria</taxon>
        <taxon>Pseudomonadati</taxon>
        <taxon>Pseudomonadota</taxon>
        <taxon>Alphaproteobacteria</taxon>
        <taxon>Sphingomonadales</taxon>
        <taxon>Sphingomonadaceae</taxon>
        <taxon>Sphingomonas</taxon>
    </lineage>
</organism>
<evidence type="ECO:0008006" key="5">
    <source>
        <dbReference type="Google" id="ProtNLM"/>
    </source>
</evidence>
<evidence type="ECO:0000256" key="2">
    <source>
        <dbReference type="ARBA" id="ARBA00022679"/>
    </source>
</evidence>
<dbReference type="AlphaFoldDB" id="A0A147I0Z1"/>
<dbReference type="GO" id="GO:0016757">
    <property type="term" value="F:glycosyltransferase activity"/>
    <property type="evidence" value="ECO:0007669"/>
    <property type="project" value="UniProtKB-KW"/>
</dbReference>
<evidence type="ECO:0000313" key="4">
    <source>
        <dbReference type="Proteomes" id="UP000074310"/>
    </source>
</evidence>
<dbReference type="SUPFAM" id="SSF53756">
    <property type="entry name" value="UDP-Glycosyltransferase/glycogen phosphorylase"/>
    <property type="match status" value="1"/>
</dbReference>
<dbReference type="RefSeq" id="WP_058755974.1">
    <property type="nucleotide sequence ID" value="NZ_LDTB01000043.1"/>
</dbReference>
<dbReference type="EMBL" id="LDTB01000043">
    <property type="protein sequence ID" value="KTT71176.1"/>
    <property type="molecule type" value="Genomic_DNA"/>
</dbReference>
<keyword evidence="2" id="KW-0808">Transferase</keyword>
<dbReference type="OrthoDB" id="9790710at2"/>
<keyword evidence="1" id="KW-0328">Glycosyltransferase</keyword>
<dbReference type="PATRIC" id="fig|869719.3.peg.2108"/>
<name>A0A147I0Z1_9SPHN</name>
<dbReference type="PANTHER" id="PTHR12526:SF510">
    <property type="entry name" value="D-INOSITOL 3-PHOSPHATE GLYCOSYLTRANSFERASE"/>
    <property type="match status" value="1"/>
</dbReference>
<dbReference type="Pfam" id="PF13692">
    <property type="entry name" value="Glyco_trans_1_4"/>
    <property type="match status" value="1"/>
</dbReference>
<accession>A0A147I0Z1</accession>
<sequence length="419" mass="44719">MTVGPRDGRPRAGALIGYVVSDDMLDELIRIDPTPAIQTHRFGLVLLELLGSSFDRFDGYSFAPVQDYPIGRRIGFGGGTHDRGGRTVTALPFVNLMVAKHVSRFAALVSRYPAMRRLDVAVVHGLHLPNLLAALLLKASGVRIGVVLTDQQGVILPTDGRIRRLLKAIDRRLSIGLARRFDFAIALSETLAATYAPGRPALVVPGIYDDMLEERVDAVPRDRSSDGTCRVLYFGGLSPEYGIAALLDAVPLLDPGIEVRLFGRGPLEPAIAAMADRHPALVWGGLVDQARLVDEMANADILINPRPAGGALARMSSPSKLIEYAASGRAVMTTRLPSLSDELIDATLSIDDETPAGIAAAINAAARQTPAMLAARGEEFRDRVRGRYAIDALRVALSPLLRTGTGECGPAFPGGVGGR</sequence>
<proteinExistence type="predicted"/>
<dbReference type="Gene3D" id="3.40.50.2000">
    <property type="entry name" value="Glycogen Phosphorylase B"/>
    <property type="match status" value="1"/>
</dbReference>
<reference evidence="3 4" key="1">
    <citation type="journal article" date="2016" name="Front. Microbiol.">
        <title>Genomic Resource of Rice Seed Associated Bacteria.</title>
        <authorList>
            <person name="Midha S."/>
            <person name="Bansal K."/>
            <person name="Sharma S."/>
            <person name="Kumar N."/>
            <person name="Patil P.P."/>
            <person name="Chaudhry V."/>
            <person name="Patil P.B."/>
        </authorList>
    </citation>
    <scope>NUCLEOTIDE SEQUENCE [LARGE SCALE GENOMIC DNA]</scope>
    <source>
        <strain evidence="3 4">NS334</strain>
    </source>
</reference>
<protein>
    <recommendedName>
        <fullName evidence="5">Glycosyltransferase subfamily 4-like N-terminal domain-containing protein</fullName>
    </recommendedName>
</protein>